<evidence type="ECO:0000259" key="5">
    <source>
        <dbReference type="SMART" id="SM00835"/>
    </source>
</evidence>
<feature type="domain" description="Cupin type-1" evidence="5">
    <location>
        <begin position="487"/>
        <end position="656"/>
    </location>
</feature>
<reference evidence="6" key="1">
    <citation type="submission" date="2020-03" db="EMBL/GenBank/DDBJ databases">
        <title>A high-quality chromosome-level genome assembly of a woody plant with both climbing and erect habits, Rhamnella rubrinervis.</title>
        <authorList>
            <person name="Lu Z."/>
            <person name="Yang Y."/>
            <person name="Zhu X."/>
            <person name="Sun Y."/>
        </authorList>
    </citation>
    <scope>NUCLEOTIDE SEQUENCE</scope>
    <source>
        <strain evidence="6">BYM</strain>
        <tissue evidence="6">Leaf</tissue>
    </source>
</reference>
<dbReference type="InterPro" id="IPR006792">
    <property type="entry name" value="Vicilin_N"/>
</dbReference>
<comment type="similarity">
    <text evidence="2">Belongs to the 7S seed storage protein family.</text>
</comment>
<dbReference type="AlphaFoldDB" id="A0A8K0HR22"/>
<dbReference type="InterPro" id="IPR011051">
    <property type="entry name" value="RmlC_Cupin_sf"/>
</dbReference>
<dbReference type="CDD" id="cd02244">
    <property type="entry name" value="cupin_7S_vicilin-like_N"/>
    <property type="match status" value="1"/>
</dbReference>
<dbReference type="Pfam" id="PF04702">
    <property type="entry name" value="Vicilin_N"/>
    <property type="match status" value="1"/>
</dbReference>
<keyword evidence="4" id="KW-0732">Signal</keyword>
<dbReference type="OrthoDB" id="1912756at2759"/>
<dbReference type="InterPro" id="IPR006045">
    <property type="entry name" value="Cupin_1"/>
</dbReference>
<evidence type="ECO:0000256" key="4">
    <source>
        <dbReference type="SAM" id="SignalP"/>
    </source>
</evidence>
<feature type="compositionally biased region" description="Basic and acidic residues" evidence="3">
    <location>
        <begin position="277"/>
        <end position="303"/>
    </location>
</feature>
<feature type="domain" description="Cupin type-1" evidence="5">
    <location>
        <begin position="309"/>
        <end position="449"/>
    </location>
</feature>
<dbReference type="InterPro" id="IPR014710">
    <property type="entry name" value="RmlC-like_jellyroll"/>
</dbReference>
<evidence type="ECO:0000256" key="3">
    <source>
        <dbReference type="SAM" id="MobiDB-lite"/>
    </source>
</evidence>
<dbReference type="Gene3D" id="6.10.250.890">
    <property type="match status" value="1"/>
</dbReference>
<dbReference type="PANTHER" id="PTHR31189:SF41">
    <property type="entry name" value="VICILIN C72"/>
    <property type="match status" value="1"/>
</dbReference>
<organism evidence="6 7">
    <name type="scientific">Rhamnella rubrinervis</name>
    <dbReference type="NCBI Taxonomy" id="2594499"/>
    <lineage>
        <taxon>Eukaryota</taxon>
        <taxon>Viridiplantae</taxon>
        <taxon>Streptophyta</taxon>
        <taxon>Embryophyta</taxon>
        <taxon>Tracheophyta</taxon>
        <taxon>Spermatophyta</taxon>
        <taxon>Magnoliopsida</taxon>
        <taxon>eudicotyledons</taxon>
        <taxon>Gunneridae</taxon>
        <taxon>Pentapetalae</taxon>
        <taxon>rosids</taxon>
        <taxon>fabids</taxon>
        <taxon>Rosales</taxon>
        <taxon>Rhamnaceae</taxon>
        <taxon>rhamnoid group</taxon>
        <taxon>Rhamneae</taxon>
        <taxon>Rhamnella</taxon>
    </lineage>
</organism>
<feature type="chain" id="PRO_5035476986" description="Cupin type-1 domain-containing protein" evidence="4">
    <location>
        <begin position="28"/>
        <end position="695"/>
    </location>
</feature>
<dbReference type="EMBL" id="VOIH02000001">
    <property type="protein sequence ID" value="KAF3457105.1"/>
    <property type="molecule type" value="Genomic_DNA"/>
</dbReference>
<evidence type="ECO:0000313" key="6">
    <source>
        <dbReference type="EMBL" id="KAF3457105.1"/>
    </source>
</evidence>
<keyword evidence="1" id="KW-0708">Seed storage protein</keyword>
<feature type="region of interest" description="Disordered" evidence="3">
    <location>
        <begin position="76"/>
        <end position="98"/>
    </location>
</feature>
<keyword evidence="1" id="KW-0758">Storage protein</keyword>
<protein>
    <recommendedName>
        <fullName evidence="5">Cupin type-1 domain-containing protein</fullName>
    </recommendedName>
</protein>
<keyword evidence="7" id="KW-1185">Reference proteome</keyword>
<name>A0A8K0HR22_9ROSA</name>
<gene>
    <name evidence="6" type="ORF">FNV43_RR01762</name>
</gene>
<sequence length="695" mass="79991">MIKTTKLPLWLLFLSSLLLASISSTLGYGLIKVNSKSDLEECFNQCKQQYGDDPQSFKQLACQEVCVLQELGKQEGERRGSGQGGVSGREGRDTESPAARGEFEQCQQRCHQQEHDQKQCQQRCEQHRRQREGEEEGRGRGSDTRGDQQCRRQCEQREGTAQERQLCKRMCRHQYEKESGQEGNDVDPRKRYEQCRQRCQRRAQDPQQQQQCESHCRKQLQEDQGQQTGEEQSWDESNMEDLQEKFRKYQRKCQKHKQGQSQSQKEQMKERDCMQKCQQKYREKQQGQKGRDRVQNPESHSQEDNPYYFPAQESESWFRTQEGHLRVTERFTDKSELLRGIDDYRFAILVARPNTFVIPHHCDAESILAVVRGKGTISLVRQNKRESYNIENGDVIRVPAGTTVYLINQQNNEDLEIAKLLQSVNNPGEFKVPRDQLENIFGKETRGMRQGQRQAIAIKASQEQLRALSKHVSSTKQITDRDSNGPIKLPSQKPLYSNDFGKLFETNPEEYKQLKDMDVLVDLVEINQGAIMVSHHNSRATIVSLVLEGSGQYEMACPHLSSQEEGEQMEDSHHISSGNRFQKVSANLSPGDVFVVPAGHPISIVASQNQNLRMLGFGINGLNNQRNFLAGKESMMNQVEREAKEVAFNVEGEDMEQIFNKQKLSYFVPQQQSQQQGQRGRDQPLSSILDFADFL</sequence>
<dbReference type="Gene3D" id="2.60.120.10">
    <property type="entry name" value="Jelly Rolls"/>
    <property type="match status" value="2"/>
</dbReference>
<dbReference type="SMART" id="SM00835">
    <property type="entry name" value="Cupin_1"/>
    <property type="match status" value="2"/>
</dbReference>
<dbReference type="CDD" id="cd02245">
    <property type="entry name" value="cupin_7S_vicilin-like_C"/>
    <property type="match status" value="1"/>
</dbReference>
<evidence type="ECO:0000256" key="2">
    <source>
        <dbReference type="ARBA" id="ARBA00023597"/>
    </source>
</evidence>
<dbReference type="InterPro" id="IPR050253">
    <property type="entry name" value="Seed_Storage-Functional"/>
</dbReference>
<comment type="caution">
    <text evidence="6">The sequence shown here is derived from an EMBL/GenBank/DDBJ whole genome shotgun (WGS) entry which is preliminary data.</text>
</comment>
<dbReference type="SUPFAM" id="SSF51182">
    <property type="entry name" value="RmlC-like cupins"/>
    <property type="match status" value="2"/>
</dbReference>
<evidence type="ECO:0000313" key="7">
    <source>
        <dbReference type="Proteomes" id="UP000796880"/>
    </source>
</evidence>
<dbReference type="Proteomes" id="UP000796880">
    <property type="component" value="Unassembled WGS sequence"/>
</dbReference>
<feature type="region of interest" description="Disordered" evidence="3">
    <location>
        <begin position="471"/>
        <end position="492"/>
    </location>
</feature>
<feature type="region of interest" description="Disordered" evidence="3">
    <location>
        <begin position="277"/>
        <end position="313"/>
    </location>
</feature>
<dbReference type="Pfam" id="PF00190">
    <property type="entry name" value="Cupin_1"/>
    <property type="match status" value="2"/>
</dbReference>
<accession>A0A8K0HR22</accession>
<dbReference type="GO" id="GO:0045735">
    <property type="term" value="F:nutrient reservoir activity"/>
    <property type="evidence" value="ECO:0007669"/>
    <property type="project" value="UniProtKB-KW"/>
</dbReference>
<feature type="signal peptide" evidence="4">
    <location>
        <begin position="1"/>
        <end position="27"/>
    </location>
</feature>
<proteinExistence type="inferred from homology"/>
<evidence type="ECO:0000256" key="1">
    <source>
        <dbReference type="ARBA" id="ARBA00023129"/>
    </source>
</evidence>
<dbReference type="PANTHER" id="PTHR31189">
    <property type="entry name" value="OS03G0336100 PROTEIN-RELATED"/>
    <property type="match status" value="1"/>
</dbReference>